<dbReference type="InterPro" id="IPR036691">
    <property type="entry name" value="Endo/exonu/phosph_ase_sf"/>
</dbReference>
<keyword evidence="1" id="KW-0175">Coiled coil</keyword>
<feature type="region of interest" description="Disordered" evidence="2">
    <location>
        <begin position="302"/>
        <end position="363"/>
    </location>
</feature>
<protein>
    <submittedName>
        <fullName evidence="3">Uncharacterized protein</fullName>
    </submittedName>
</protein>
<proteinExistence type="predicted"/>
<feature type="region of interest" description="Disordered" evidence="2">
    <location>
        <begin position="1726"/>
        <end position="1746"/>
    </location>
</feature>
<feature type="compositionally biased region" description="Pro residues" evidence="2">
    <location>
        <begin position="1726"/>
        <end position="1741"/>
    </location>
</feature>
<feature type="compositionally biased region" description="Low complexity" evidence="2">
    <location>
        <begin position="307"/>
        <end position="325"/>
    </location>
</feature>
<sequence>MAAGVPRAKGAVRQDWTCKSCANKRGRAVVNWGTALKCQGCRLPTATCFWASVPVPAAAKSNTKSGAAPGGGSGKAPPWAGPPLAVQLAQARRELADLKKQLKAGGPACAGGPFGGAQAMEVDDGEGAGAGDAAVLAEIHMCELGLRAIKDQTADWATAPREELRARLETAKARLFASKPLHARTHAIANRATQGAERLEKAEGNTRKAQAALRRAVEEVERAEKVHADLLEQQAALQAELAQLQQQAPQAPPPRPAVQAMAQDVIGGLGIAVGELEAQKRVAAVLGERIAELCMSKRARREEAPAEEQASASQGPASAAGVVREGAGRGGRSQPAPEAAAPGSGGGSAAVPRWQPEEESVELLQQQLRKHGLELDGGEESAVRARCAALASGGIGLARILLFLSTWFGAMAKGSIFAADVAAGGSLARCAEGICERAEAVALLVQEHRARDHDRLATLQQAALDHGCAGLWAPAVQGPRGESPVLLAARLAAARVRWGVAGGFVAISAYFHDSVGWNADNQHVAAVLMKYLAKLSAAGIDWIVGGDFNVEPAKFPAQQLHGVRGSWAAAEDATCRPRDGAWPTLGDFLFAANLAPRLGRPQVDECACPSQWSGARSRGVEDWRGPLAKVRAAVSREHLPEAWGAVVATVELELLDCRDVVGHDRAKYVGRSGDLQTTIAGSAPDGVGACVAKAVHQLRGAGLLCPLFDAQFDVLTGFLLEAAACLDEIISSRGALALLPHWVQVFFGQRMLMFARADFAGQVWRCHGLQQPRRPAGTEEWDALPGLTVDKMKRAALSFPASTAMGPAKIGMRALSCLSEDGMYVCAQLFMRIEKLGAWARADISKGWLAQHPSVDIWGLGAGRSSSDAAFDLNLETEVAVALEEQVVTVFPVAWKFYQTVIPEALIQEARLLKMPLPLVWLLVELRRQPGRLQAFVSASYEVVSYRGVLAGRARACALVSVLMCRVLGRARCAGLTPRALVDDVTLQWVRAAGSDVSVAWAAVTRFREEAKHLGIIVQPAKSGYVTSSKGLGAESRKHAGSRGLQLLHWTRNLGHDLGGGRIQRLQAKLRLKAPARRRGRLAALKRAAGRKVAVLWRPSGATIYLATLRSARFDPVYEATVALVVRYSSWIWEQRTLLGRLQRAWASITLRLVEKPTWGMARGLVASTTLALWGIGWFMWSTLVLVTDEEQHINMLATSPSDLKAEALGHRLYDCEALLCASSEEQDVLPHRLQQTWATMRDTGLQAGAVDVADFSGFAPEVGLPVLPPRAPPAADEAEVAELLEQQARFVATDLLALAQGASCWGPELERTQAVRATVWKHLRQQPCRPEVHTEFYAIEVGYFKQVADCIGWAMQRCLAIGDWAPVVRYAPAAPPPPAPKLTVAEHSLVRAQGKRGAPCVERGRRSHAEAGAAAPQFIGSSCMPTPLARLEAAAEVAHFGAGPCWMGDAEVLEAEALQPCDGGRPCKLAQRPNPWVHEGDACGVVLHVGHRLRRAGPTIFCGVCVAWMQGCRLRTCVSNLAARRDRTDEAVVAQGSVEAPLADAQGAATRGSPASPRGGRTEEARLADAQETATRGAPAVLRGGRAVEAPLAGGQSTATLGAPVPPRGGRTEASRLLAEVAARRSACAAPAPSWQERLEVLRRRVAAREAGLARGAAGGAGSVPKAQGCAVGGRAVSWAVRRQALLRRLRARAERLCGGAGAPPRAAPAGLAARLRRRGIRVARPPPRAALPQRPPRPLAPERRLDRWGPRWTEPLLDAGSAASDWLDHCAPYVEAVFDQPRWRRFPRAMGSAARQLAEAWCRRAWSRGARLRGACARYRSGLTLSQRCVTGGVRRCEVYCLRSWLAAPAGLPPALGWARAMRRRPRPGAAAAPRESQGRLGAQADSQGHSGGEGSDAGEGVAPVDNTNRLELSPPFLGEVFANGGNVGLERLLSGHRTLQQAHARRQLACQLQQPDCGRCNEEGEAKERQQNLLATLGRIAKGALVGPATCHQVAEEVRGAANYLTKAVKRAHTHWVHDAAAGSAKMAHAYTEAAERSHIEDILEHEGQVVSHPQRLVDLRKGAWQRIWTRDARKADQIQGALGKLRTAALEQENALEPLGKDVVGSAIQHLRRNAGQGADWWRAPELKAMGAQGLMDFAQCLRNCEERAAWPWQFHLVLELLLGKKPGIGGERPIGLMPMPYRIWSAARRPIIATWSKEAAGFWDTAVAGSSALRVATHRLMRAEAAVQMGFHAAGTFYDAANFFDDIGLDQLIEKASDLNYPLLPLAMAAQMYLAPRAIMAHSLFSDIFEPANSMAAGCGQAVDLTRPLLYDILEAAHANYIYVVIQQYLDDLALQIEGARKQVIEQVRYVAALVHQGFARLSIPISFKTAVVASDKDLQQEIATILDGLGTPNKQPGVVRDLGVDTGLGKQLKRPTHAARQAKAKQRIEKLKDLAKSDARGAAKVYAAGAYCQQAWDLPAHGVTPTEAIMVRAAEAALLTGGHKAGRCTAAILLIQRGAQEAVTRAIVDQVKQFWLTIVDHPSELKRYQRGWHLLYGKLHALEPNRRWDQVKGPMAGVIVQLLGLGLKEGGDLYQLQRHLRRRRRKGQHAEAAMLETIAAAGIWTRERRRAADPNQEGEDTCARCGAASETEKHRYYACPANEEIGYSNDTELVKKAKDALDQQQDEHFWLRGIPPAARAVKVDPDEDVKKAAHIFCTSAAAQAAVQRCGQDGLPQEVAAWRGTIRAPHTVPRAELTAMSMAIGYTTAASVWGLNIASDCKFALDALKQIQDPDDLDYRSTNFDLWPMAKRQLQNSTDHIMGHHIPSHMIEHPAELERWTGPAWWVIGNEMADTCAGWGAEHGALDPAIIAQQQIRDQITVSVQNRLLGISMVVMVEDPNKVAQRSKTKRKRLDFKTVQIGTRVVHDTHKTQLAQGWLWCEKCGATSYLGNHKSRIVAGVARKLAKPCVPPTAAGRRVIMDLQKGRLPRRATHDEDQAAAAPPEEVKAAGFNPKVSSAEVIDLDGESSEAEAPRQAQPPTPRHPHPAAQASWQLVDHMAGCAEQWMNMVDQDAWEDKDDWMEHSVPYLQAATTRS</sequence>
<evidence type="ECO:0000313" key="4">
    <source>
        <dbReference type="Proteomes" id="UP001189429"/>
    </source>
</evidence>
<comment type="caution">
    <text evidence="3">The sequence shown here is derived from an EMBL/GenBank/DDBJ whole genome shotgun (WGS) entry which is preliminary data.</text>
</comment>
<feature type="region of interest" description="Disordered" evidence="2">
    <location>
        <begin position="1544"/>
        <end position="1613"/>
    </location>
</feature>
<dbReference type="SUPFAM" id="SSF56219">
    <property type="entry name" value="DNase I-like"/>
    <property type="match status" value="1"/>
</dbReference>
<gene>
    <name evidence="3" type="ORF">PCOR1329_LOCUS6466</name>
</gene>
<organism evidence="3 4">
    <name type="scientific">Prorocentrum cordatum</name>
    <dbReference type="NCBI Taxonomy" id="2364126"/>
    <lineage>
        <taxon>Eukaryota</taxon>
        <taxon>Sar</taxon>
        <taxon>Alveolata</taxon>
        <taxon>Dinophyceae</taxon>
        <taxon>Prorocentrales</taxon>
        <taxon>Prorocentraceae</taxon>
        <taxon>Prorocentrum</taxon>
    </lineage>
</organism>
<feature type="region of interest" description="Disordered" evidence="2">
    <location>
        <begin position="2974"/>
        <end position="3035"/>
    </location>
</feature>
<keyword evidence="4" id="KW-1185">Reference proteome</keyword>
<reference evidence="3" key="1">
    <citation type="submission" date="2023-10" db="EMBL/GenBank/DDBJ databases">
        <authorList>
            <person name="Chen Y."/>
            <person name="Shah S."/>
            <person name="Dougan E. K."/>
            <person name="Thang M."/>
            <person name="Chan C."/>
        </authorList>
    </citation>
    <scope>NUCLEOTIDE SEQUENCE [LARGE SCALE GENOMIC DNA]</scope>
</reference>
<dbReference type="InterPro" id="IPR036397">
    <property type="entry name" value="RNaseH_sf"/>
</dbReference>
<dbReference type="EMBL" id="CAUYUJ010001734">
    <property type="protein sequence ID" value="CAK0797341.1"/>
    <property type="molecule type" value="Genomic_DNA"/>
</dbReference>
<feature type="coiled-coil region" evidence="1">
    <location>
        <begin position="199"/>
        <end position="247"/>
    </location>
</feature>
<feature type="region of interest" description="Disordered" evidence="2">
    <location>
        <begin position="1868"/>
        <end position="1912"/>
    </location>
</feature>
<evidence type="ECO:0000256" key="1">
    <source>
        <dbReference type="SAM" id="Coils"/>
    </source>
</evidence>
<accession>A0ABN9Q2I0</accession>
<feature type="non-terminal residue" evidence="3">
    <location>
        <position position="3081"/>
    </location>
</feature>
<feature type="compositionally biased region" description="Basic and acidic residues" evidence="2">
    <location>
        <begin position="1561"/>
        <end position="1570"/>
    </location>
</feature>
<dbReference type="Gene3D" id="3.30.420.10">
    <property type="entry name" value="Ribonuclease H-like superfamily/Ribonuclease H"/>
    <property type="match status" value="1"/>
</dbReference>
<evidence type="ECO:0000313" key="3">
    <source>
        <dbReference type="EMBL" id="CAK0797341.1"/>
    </source>
</evidence>
<feature type="region of interest" description="Disordered" evidence="2">
    <location>
        <begin position="60"/>
        <end position="82"/>
    </location>
</feature>
<evidence type="ECO:0000256" key="2">
    <source>
        <dbReference type="SAM" id="MobiDB-lite"/>
    </source>
</evidence>
<feature type="compositionally biased region" description="Low complexity" evidence="2">
    <location>
        <begin position="332"/>
        <end position="342"/>
    </location>
</feature>
<feature type="non-terminal residue" evidence="3">
    <location>
        <position position="1"/>
    </location>
</feature>
<name>A0ABN9Q2I0_9DINO</name>
<dbReference type="Proteomes" id="UP001189429">
    <property type="component" value="Unassembled WGS sequence"/>
</dbReference>